<dbReference type="EMBL" id="CAJNOJ010000947">
    <property type="protein sequence ID" value="CAF1535239.1"/>
    <property type="molecule type" value="Genomic_DNA"/>
</dbReference>
<dbReference type="InterPro" id="IPR001584">
    <property type="entry name" value="Integrase_cat-core"/>
</dbReference>
<dbReference type="Pfam" id="PF17917">
    <property type="entry name" value="RT_RNaseH"/>
    <property type="match status" value="1"/>
</dbReference>
<evidence type="ECO:0000256" key="1">
    <source>
        <dbReference type="ARBA" id="ARBA00022679"/>
    </source>
</evidence>
<dbReference type="InterPro" id="IPR012337">
    <property type="entry name" value="RNaseH-like_sf"/>
</dbReference>
<dbReference type="Pfam" id="PF03732">
    <property type="entry name" value="Retrotrans_gag"/>
    <property type="match status" value="1"/>
</dbReference>
<dbReference type="PROSITE" id="PS50994">
    <property type="entry name" value="INTEGRASE"/>
    <property type="match status" value="1"/>
</dbReference>
<dbReference type="Gene3D" id="3.30.420.10">
    <property type="entry name" value="Ribonuclease H-like superfamily/Ribonuclease H"/>
    <property type="match status" value="1"/>
</dbReference>
<comment type="caution">
    <text evidence="9">The sequence shown here is derived from an EMBL/GenBank/DDBJ whole genome shotgun (WGS) entry which is preliminary data.</text>
</comment>
<dbReference type="InterPro" id="IPR005162">
    <property type="entry name" value="Retrotrans_gag_dom"/>
</dbReference>
<dbReference type="SUPFAM" id="SSF56672">
    <property type="entry name" value="DNA/RNA polymerases"/>
    <property type="match status" value="1"/>
</dbReference>
<dbReference type="PANTHER" id="PTHR37984">
    <property type="entry name" value="PROTEIN CBG26694"/>
    <property type="match status" value="1"/>
</dbReference>
<feature type="region of interest" description="Disordered" evidence="7">
    <location>
        <begin position="384"/>
        <end position="467"/>
    </location>
</feature>
<evidence type="ECO:0000256" key="4">
    <source>
        <dbReference type="ARBA" id="ARBA00022759"/>
    </source>
</evidence>
<dbReference type="GO" id="GO:0004519">
    <property type="term" value="F:endonuclease activity"/>
    <property type="evidence" value="ECO:0007669"/>
    <property type="project" value="UniProtKB-KW"/>
</dbReference>
<dbReference type="Pfam" id="PF00665">
    <property type="entry name" value="rve"/>
    <property type="match status" value="1"/>
</dbReference>
<dbReference type="FunFam" id="1.10.340.70:FF:000001">
    <property type="entry name" value="Retrovirus-related Pol polyprotein from transposon gypsy-like Protein"/>
    <property type="match status" value="1"/>
</dbReference>
<dbReference type="OrthoDB" id="115435at2759"/>
<name>A0A815VFV6_ADIRI</name>
<accession>A0A815VFV6</accession>
<dbReference type="Gene3D" id="3.10.20.370">
    <property type="match status" value="1"/>
</dbReference>
<evidence type="ECO:0000256" key="3">
    <source>
        <dbReference type="ARBA" id="ARBA00022722"/>
    </source>
</evidence>
<keyword evidence="4" id="KW-0255">Endonuclease</keyword>
<evidence type="ECO:0000313" key="9">
    <source>
        <dbReference type="EMBL" id="CAF1535239.1"/>
    </source>
</evidence>
<dbReference type="InterPro" id="IPR050951">
    <property type="entry name" value="Retrovirus_Pol_polyprotein"/>
</dbReference>
<dbReference type="Proteomes" id="UP000663852">
    <property type="component" value="Unassembled WGS sequence"/>
</dbReference>
<protein>
    <recommendedName>
        <fullName evidence="8">Integrase catalytic domain-containing protein</fullName>
    </recommendedName>
</protein>
<feature type="compositionally biased region" description="Low complexity" evidence="7">
    <location>
        <begin position="384"/>
        <end position="399"/>
    </location>
</feature>
<dbReference type="Gene3D" id="1.10.340.70">
    <property type="match status" value="1"/>
</dbReference>
<dbReference type="Gene3D" id="3.30.70.270">
    <property type="match status" value="1"/>
</dbReference>
<evidence type="ECO:0000256" key="7">
    <source>
        <dbReference type="SAM" id="MobiDB-lite"/>
    </source>
</evidence>
<dbReference type="SUPFAM" id="SSF53098">
    <property type="entry name" value="Ribonuclease H-like"/>
    <property type="match status" value="1"/>
</dbReference>
<reference evidence="9" key="1">
    <citation type="submission" date="2021-02" db="EMBL/GenBank/DDBJ databases">
        <authorList>
            <person name="Nowell W R."/>
        </authorList>
    </citation>
    <scope>NUCLEOTIDE SEQUENCE</scope>
</reference>
<dbReference type="PANTHER" id="PTHR37984:SF5">
    <property type="entry name" value="PROTEIN NYNRIN-LIKE"/>
    <property type="match status" value="1"/>
</dbReference>
<dbReference type="InterPro" id="IPR041588">
    <property type="entry name" value="Integrase_H2C2"/>
</dbReference>
<keyword evidence="1" id="KW-0808">Transferase</keyword>
<dbReference type="GO" id="GO:0015074">
    <property type="term" value="P:DNA integration"/>
    <property type="evidence" value="ECO:0007669"/>
    <property type="project" value="InterPro"/>
</dbReference>
<dbReference type="Pfam" id="PF17921">
    <property type="entry name" value="Integrase_H2C2"/>
    <property type="match status" value="1"/>
</dbReference>
<keyword evidence="2" id="KW-0548">Nucleotidyltransferase</keyword>
<feature type="region of interest" description="Disordered" evidence="7">
    <location>
        <begin position="483"/>
        <end position="519"/>
    </location>
</feature>
<keyword evidence="5" id="KW-0378">Hydrolase</keyword>
<dbReference type="InterPro" id="IPR036397">
    <property type="entry name" value="RNaseH_sf"/>
</dbReference>
<evidence type="ECO:0000313" key="10">
    <source>
        <dbReference type="Proteomes" id="UP000663852"/>
    </source>
</evidence>
<feature type="compositionally biased region" description="Polar residues" evidence="7">
    <location>
        <begin position="400"/>
        <end position="410"/>
    </location>
</feature>
<dbReference type="InterPro" id="IPR043128">
    <property type="entry name" value="Rev_trsase/Diguanyl_cyclase"/>
</dbReference>
<dbReference type="InterPro" id="IPR043502">
    <property type="entry name" value="DNA/RNA_pol_sf"/>
</dbReference>
<dbReference type="CDD" id="cd09274">
    <property type="entry name" value="RNase_HI_RT_Ty3"/>
    <property type="match status" value="1"/>
</dbReference>
<dbReference type="GO" id="GO:0003676">
    <property type="term" value="F:nucleic acid binding"/>
    <property type="evidence" value="ECO:0007669"/>
    <property type="project" value="InterPro"/>
</dbReference>
<feature type="compositionally biased region" description="Low complexity" evidence="7">
    <location>
        <begin position="488"/>
        <end position="502"/>
    </location>
</feature>
<dbReference type="FunFam" id="3.30.420.10:FF:000032">
    <property type="entry name" value="Retrovirus-related Pol polyprotein from transposon 297-like Protein"/>
    <property type="match status" value="1"/>
</dbReference>
<dbReference type="GO" id="GO:0016787">
    <property type="term" value="F:hydrolase activity"/>
    <property type="evidence" value="ECO:0007669"/>
    <property type="project" value="UniProtKB-KW"/>
</dbReference>
<feature type="domain" description="Integrase catalytic" evidence="8">
    <location>
        <begin position="1003"/>
        <end position="1162"/>
    </location>
</feature>
<evidence type="ECO:0000259" key="8">
    <source>
        <dbReference type="PROSITE" id="PS50994"/>
    </source>
</evidence>
<evidence type="ECO:0000256" key="5">
    <source>
        <dbReference type="ARBA" id="ARBA00022801"/>
    </source>
</evidence>
<keyword evidence="6" id="KW-0695">RNA-directed DNA polymerase</keyword>
<evidence type="ECO:0000256" key="2">
    <source>
        <dbReference type="ARBA" id="ARBA00022695"/>
    </source>
</evidence>
<feature type="compositionally biased region" description="Polar residues" evidence="7">
    <location>
        <begin position="426"/>
        <end position="445"/>
    </location>
</feature>
<sequence>MSSDDEQPPKELLQPIHHFETFLPTRFTSSMASNTSTVPAKPSQITFSSRDEEMTYTRKLLEHCTTFDGDQDKLVDWLKETGSYLTKEGLPETDHPFIIRHLLTDEALDYYQAHEDLIFNFYDLRKLFLHKYKLLAPLRTVTSLDSISTLSLSAIPSVFTSTHLPATSTTTPTTAPTDPPPTQTTFTFCQSLDDLTQNDIRKTIIEDLQRNTPKFTGDHRQDVLKWLKNVTNKFDIAGIPDVKRFEFISQLLGRGALDWFYDHKSNFHHSWSDFVVEFKRTFDSPNRARIAMQKLHSYTQSPQQDIRSFCSEMRKLFLEADPQMSSTMKLELLLAKVLPSYRLDLLKQKPKDSDAFELMAKDLESTYLVLEAIEQNVPRTSSVVASSTSSPASGGAPSSLSRPQAASSYPSPRIPFRPFTGPRSVMPTSSTAGNFRSFGPSSSGFARQPFSPRYGRGYANSHPSTRPQQLFTYQSSDASSFLPQAPVSSSTSFQSLNTSSASVSPSGGATSPPPLMALPNSSVPFQQHQQHSPPATFSDTSIPSCHRCFGRGHTVTETSITPTADAIQDLLALPEPRTLKQANKFLGGLAYYRKFVPGFADVAAPIHQVTNLTTSRRHLFQWTAAQSAAFHALKRLLTTSPLFLRFPIDGFPLHLATDASGVATGGVLYQDVDGHRRNLFYHSKLLSAVEQKYSVPEKEALAIFLCLQRMRPLILGRAVHIHTDHCPICGMLQKPVNNRRIERVANLIQEYQIAEMIHIDGKANCLADFLSRPFDDPLFDVPYGLESKFPLNHISSCLRDHGLSTMTLRPRRPAQLPPRPVILTSASATSLSASDASISDADSTSISSASSVSSSSSSTLATTPSPNGFDSTSLVVAQHADPVLRAIIEQLANPTAPATLTSSFILKNDVLHKLLPVSSSSPRDSAVPYLPSSMVKSLLIATHDDPYQGGHFSTDKMFSKLKYRYWWPSMRRSIRRHVQACTLCQQFNITRKKPAGHLHPVPPTAVPFSVIGMDYCGPFVTSSNENKYVLVVTDLFSRFVTAIPLPSNTANVTALTLFRYIFCKYGVCSTLITDQGTHFNNQLMRAFQHLLGYHHILSTPYHPQSNGIVERFNASMVVQLSKLQQQHHNNWDDYIDPIVFAYNTSTHKTTKFSPFELLFGRAAQLPIDNPPRSFVFDRPNNYFVYLQKLLHIYHQQAEAHILAQQSSTKLRYDRGRADPRFVVGDRVFTRIFAPRTKLDARYSADPQIVVHVDHPTYIVRNLSTGLERSYHVSTLRSILLDSANESQS</sequence>
<organism evidence="9 10">
    <name type="scientific">Adineta ricciae</name>
    <name type="common">Rotifer</name>
    <dbReference type="NCBI Taxonomy" id="249248"/>
    <lineage>
        <taxon>Eukaryota</taxon>
        <taxon>Metazoa</taxon>
        <taxon>Spiralia</taxon>
        <taxon>Gnathifera</taxon>
        <taxon>Rotifera</taxon>
        <taxon>Eurotatoria</taxon>
        <taxon>Bdelloidea</taxon>
        <taxon>Adinetida</taxon>
        <taxon>Adinetidae</taxon>
        <taxon>Adineta</taxon>
    </lineage>
</organism>
<dbReference type="InterPro" id="IPR041373">
    <property type="entry name" value="RT_RNaseH"/>
</dbReference>
<dbReference type="GO" id="GO:0003964">
    <property type="term" value="F:RNA-directed DNA polymerase activity"/>
    <property type="evidence" value="ECO:0007669"/>
    <property type="project" value="UniProtKB-KW"/>
</dbReference>
<evidence type="ECO:0000256" key="6">
    <source>
        <dbReference type="ARBA" id="ARBA00022918"/>
    </source>
</evidence>
<gene>
    <name evidence="9" type="ORF">EDS130_LOCUS44892</name>
</gene>
<keyword evidence="3" id="KW-0540">Nuclease</keyword>
<proteinExistence type="predicted"/>